<dbReference type="SUPFAM" id="SSF52047">
    <property type="entry name" value="RNI-like"/>
    <property type="match status" value="1"/>
</dbReference>
<evidence type="ECO:0000313" key="4">
    <source>
        <dbReference type="Proteomes" id="UP000189701"/>
    </source>
</evidence>
<name>A0A1U7WGF9_NICSY</name>
<reference evidence="4" key="1">
    <citation type="journal article" date="2013" name="Genome Biol.">
        <title>Reference genomes and transcriptomes of Nicotiana sylvestris and Nicotiana tomentosiformis.</title>
        <authorList>
            <person name="Sierro N."/>
            <person name="Battey J.N."/>
            <person name="Ouadi S."/>
            <person name="Bovet L."/>
            <person name="Goepfert S."/>
            <person name="Bakaher N."/>
            <person name="Peitsch M.C."/>
            <person name="Ivanov N.V."/>
        </authorList>
    </citation>
    <scope>NUCLEOTIDE SEQUENCE [LARGE SCALE GENOMIC DNA]</scope>
</reference>
<evidence type="ECO:0000313" key="5">
    <source>
        <dbReference type="RefSeq" id="XP_009779037.1"/>
    </source>
</evidence>
<dbReference type="eggNOG" id="KOG0619">
    <property type="taxonomic scope" value="Eukaryota"/>
</dbReference>
<dbReference type="InterPro" id="IPR032675">
    <property type="entry name" value="LRR_dom_sf"/>
</dbReference>
<dbReference type="RefSeq" id="XP_009779037.1">
    <property type="nucleotide sequence ID" value="XM_009780735.1"/>
</dbReference>
<sequence>MYKPSEIPSFLHYQYDLRILAIDRNQLPGNFPTWLLENNTRLGGLCARDNALIGPLELPSTSLPHLHTIDVSNNKLNGHISTNVSSAFPNLTILNISQNLLEGPINSKVSGIHLRILDLSQNFLSGGVPSDLTSSPTLFYLRLSNNRLKGQIFLKDFRSGTLSFLYLNGNNFEGPLPSNIFLRAFIVLDASNNNFSGEIPKWIRDNSRILQLDFSKNQLEGSIPVEICNLKSIKVLAM</sequence>
<keyword evidence="2" id="KW-0433">Leucine-rich repeat</keyword>
<dbReference type="InterPro" id="IPR001611">
    <property type="entry name" value="Leu-rich_rpt"/>
</dbReference>
<dbReference type="Proteomes" id="UP000189701">
    <property type="component" value="Unplaced"/>
</dbReference>
<evidence type="ECO:0000256" key="3">
    <source>
        <dbReference type="ARBA" id="ARBA00022737"/>
    </source>
</evidence>
<comment type="similarity">
    <text evidence="1">Belongs to the RLP family.</text>
</comment>
<dbReference type="Gene3D" id="3.80.10.10">
    <property type="entry name" value="Ribonuclease Inhibitor"/>
    <property type="match status" value="1"/>
</dbReference>
<keyword evidence="4" id="KW-1185">Reference proteome</keyword>
<evidence type="ECO:0000256" key="1">
    <source>
        <dbReference type="ARBA" id="ARBA00009592"/>
    </source>
</evidence>
<dbReference type="STRING" id="4096.A0A1U7WGF9"/>
<evidence type="ECO:0000256" key="2">
    <source>
        <dbReference type="ARBA" id="ARBA00022614"/>
    </source>
</evidence>
<dbReference type="InterPro" id="IPR051502">
    <property type="entry name" value="RLP_Defense_Trigger"/>
</dbReference>
<gene>
    <name evidence="5" type="primary">LOC104228288</name>
</gene>
<keyword evidence="3" id="KW-0677">Repeat</keyword>
<dbReference type="Pfam" id="PF00560">
    <property type="entry name" value="LRR_1"/>
    <property type="match status" value="5"/>
</dbReference>
<protein>
    <submittedName>
        <fullName evidence="5">Probably inactive leucine-rich repeat receptor-like protein kinase At3g28040</fullName>
    </submittedName>
</protein>
<proteinExistence type="inferred from homology"/>
<accession>A0A1U7WGF9</accession>
<dbReference type="PANTHER" id="PTHR48062">
    <property type="entry name" value="RECEPTOR-LIKE PROTEIN 14"/>
    <property type="match status" value="1"/>
</dbReference>
<dbReference type="PANTHER" id="PTHR48062:SF6">
    <property type="entry name" value="LEUCINE-RICH REPEAT RECEPTOR PROTEIN KINASE MSL1-LIKE ISOFORM X1"/>
    <property type="match status" value="1"/>
</dbReference>
<reference evidence="5" key="2">
    <citation type="submission" date="2025-08" db="UniProtKB">
        <authorList>
            <consortium name="RefSeq"/>
        </authorList>
    </citation>
    <scope>IDENTIFICATION</scope>
    <source>
        <tissue evidence="5">Leaf</tissue>
    </source>
</reference>
<organism evidence="4 5">
    <name type="scientific">Nicotiana sylvestris</name>
    <name type="common">Wood tobacco</name>
    <name type="synonym">South American tobacco</name>
    <dbReference type="NCBI Taxonomy" id="4096"/>
    <lineage>
        <taxon>Eukaryota</taxon>
        <taxon>Viridiplantae</taxon>
        <taxon>Streptophyta</taxon>
        <taxon>Embryophyta</taxon>
        <taxon>Tracheophyta</taxon>
        <taxon>Spermatophyta</taxon>
        <taxon>Magnoliopsida</taxon>
        <taxon>eudicotyledons</taxon>
        <taxon>Gunneridae</taxon>
        <taxon>Pentapetalae</taxon>
        <taxon>asterids</taxon>
        <taxon>lamiids</taxon>
        <taxon>Solanales</taxon>
        <taxon>Solanaceae</taxon>
        <taxon>Nicotianoideae</taxon>
        <taxon>Nicotianeae</taxon>
        <taxon>Nicotiana</taxon>
    </lineage>
</organism>
<dbReference type="AlphaFoldDB" id="A0A1U7WGF9"/>